<comment type="caution">
    <text evidence="11">Lacks conserved residue(s) required for the propagation of feature annotation.</text>
</comment>
<evidence type="ECO:0000256" key="10">
    <source>
        <dbReference type="ARBA" id="ARBA00048567"/>
    </source>
</evidence>
<feature type="binding site" evidence="11">
    <location>
        <position position="182"/>
    </location>
    <ligand>
        <name>substrate</name>
    </ligand>
</feature>
<dbReference type="GO" id="GO:0009423">
    <property type="term" value="P:chorismate biosynthetic process"/>
    <property type="evidence" value="ECO:0007669"/>
    <property type="project" value="UniProtKB-UniRule"/>
</dbReference>
<feature type="binding site" evidence="11">
    <location>
        <begin position="57"/>
        <end position="62"/>
    </location>
    <ligand>
        <name>ATP</name>
        <dbReference type="ChEBI" id="CHEBI:30616"/>
    </ligand>
</feature>
<dbReference type="InterPro" id="IPR031322">
    <property type="entry name" value="Shikimate/glucono_kinase"/>
</dbReference>
<dbReference type="PROSITE" id="PS01128">
    <property type="entry name" value="SHIKIMATE_KINASE"/>
    <property type="match status" value="1"/>
</dbReference>
<evidence type="ECO:0000256" key="3">
    <source>
        <dbReference type="ARBA" id="ARBA00012154"/>
    </source>
</evidence>
<comment type="cofactor">
    <cofactor evidence="11">
        <name>Mg(2+)</name>
        <dbReference type="ChEBI" id="CHEBI:18420"/>
    </cofactor>
    <text evidence="11">Binds 1 Mg(2+) ion per subunit.</text>
</comment>
<dbReference type="GO" id="GO:0000287">
    <property type="term" value="F:magnesium ion binding"/>
    <property type="evidence" value="ECO:0007669"/>
    <property type="project" value="UniProtKB-UniRule"/>
</dbReference>
<dbReference type="InterPro" id="IPR023000">
    <property type="entry name" value="Shikimate_kinase_CS"/>
</dbReference>
<dbReference type="GO" id="GO:0005524">
    <property type="term" value="F:ATP binding"/>
    <property type="evidence" value="ECO:0007669"/>
    <property type="project" value="UniProtKB-UniRule"/>
</dbReference>
<dbReference type="Proteomes" id="UP000199435">
    <property type="component" value="Unassembled WGS sequence"/>
</dbReference>
<keyword evidence="8 11" id="KW-0067">ATP-binding</keyword>
<evidence type="ECO:0000256" key="2">
    <source>
        <dbReference type="ARBA" id="ARBA00006997"/>
    </source>
</evidence>
<evidence type="ECO:0000256" key="7">
    <source>
        <dbReference type="ARBA" id="ARBA00022777"/>
    </source>
</evidence>
<evidence type="ECO:0000313" key="13">
    <source>
        <dbReference type="Proteomes" id="UP000199435"/>
    </source>
</evidence>
<dbReference type="PANTHER" id="PTHR21087">
    <property type="entry name" value="SHIKIMATE KINASE"/>
    <property type="match status" value="1"/>
</dbReference>
<keyword evidence="5 11" id="KW-0808">Transferase</keyword>
<dbReference type="GO" id="GO:0009073">
    <property type="term" value="P:aromatic amino acid family biosynthetic process"/>
    <property type="evidence" value="ECO:0007669"/>
    <property type="project" value="UniProtKB-KW"/>
</dbReference>
<keyword evidence="11" id="KW-0479">Metal-binding</keyword>
<comment type="pathway">
    <text evidence="1 11">Metabolic intermediate biosynthesis; chorismate biosynthesis; chorismate from D-erythrose 4-phosphate and phosphoenolpyruvate: step 5/7.</text>
</comment>
<keyword evidence="6 11" id="KW-0547">Nucleotide-binding</keyword>
<evidence type="ECO:0000256" key="1">
    <source>
        <dbReference type="ARBA" id="ARBA00004842"/>
    </source>
</evidence>
<evidence type="ECO:0000256" key="8">
    <source>
        <dbReference type="ARBA" id="ARBA00022840"/>
    </source>
</evidence>
<keyword evidence="7 11" id="KW-0418">Kinase</keyword>
<evidence type="ECO:0000256" key="11">
    <source>
        <dbReference type="HAMAP-Rule" id="MF_00109"/>
    </source>
</evidence>
<dbReference type="InterPro" id="IPR000623">
    <property type="entry name" value="Shikimate_kinase/TSH1"/>
</dbReference>
<gene>
    <name evidence="11" type="primary">aroK</name>
    <name evidence="12" type="ORF">GA0061102_103427</name>
</gene>
<comment type="subunit">
    <text evidence="11">Monomer.</text>
</comment>
<protein>
    <recommendedName>
        <fullName evidence="3 11">Shikimate kinase</fullName>
        <shortName evidence="11">SK</shortName>
        <ecNumber evidence="3 11">2.7.1.71</ecNumber>
    </recommendedName>
</protein>
<evidence type="ECO:0000256" key="9">
    <source>
        <dbReference type="ARBA" id="ARBA00023141"/>
    </source>
</evidence>
<feature type="binding site" evidence="11">
    <location>
        <position position="79"/>
    </location>
    <ligand>
        <name>substrate</name>
    </ligand>
</feature>
<dbReference type="NCBIfam" id="NF010552">
    <property type="entry name" value="PRK13946.1"/>
    <property type="match status" value="1"/>
</dbReference>
<dbReference type="HAMAP" id="MF_00109">
    <property type="entry name" value="Shikimate_kinase"/>
    <property type="match status" value="1"/>
</dbReference>
<feature type="binding site" evidence="11">
    <location>
        <position position="103"/>
    </location>
    <ligand>
        <name>substrate</name>
    </ligand>
</feature>
<dbReference type="UniPathway" id="UPA00053">
    <property type="reaction ID" value="UER00088"/>
</dbReference>
<keyword evidence="9 11" id="KW-0057">Aromatic amino acid biosynthesis</keyword>
<dbReference type="PRINTS" id="PR01100">
    <property type="entry name" value="SHIKIMTKNASE"/>
</dbReference>
<comment type="similarity">
    <text evidence="2 11">Belongs to the shikimate kinase family.</text>
</comment>
<keyword evidence="13" id="KW-1185">Reference proteome</keyword>
<feature type="binding site" evidence="11">
    <location>
        <position position="125"/>
    </location>
    <ligand>
        <name>substrate</name>
    </ligand>
</feature>
<evidence type="ECO:0000313" key="12">
    <source>
        <dbReference type="EMBL" id="SCB41430.1"/>
    </source>
</evidence>
<accession>A0A1C3WN81</accession>
<feature type="binding site" evidence="11">
    <location>
        <position position="163"/>
    </location>
    <ligand>
        <name>ATP</name>
        <dbReference type="ChEBI" id="CHEBI:30616"/>
    </ligand>
</feature>
<name>A0A1C3WN81_9HYPH</name>
<comment type="subcellular location">
    <subcellularLocation>
        <location evidence="11">Cytoplasm</location>
    </subcellularLocation>
</comment>
<dbReference type="InterPro" id="IPR027417">
    <property type="entry name" value="P-loop_NTPase"/>
</dbReference>
<sequence length="222" mass="24620">MFTRRRLDATGAFDDTVSKEIVNGPMSEQVLTLAENLRDKARAALGRRNLVLVGLMGAGKSSVGRLVAQQLSIPFVDTDAEIERVSRMTIAELFAAYGEQEFRALETRVIKRLLRGGPRVVSTGGGAFINENTRQHVKRGGLSVWLKADIDVLWERVNKRDTRPLLKTENPKQTLESLMNARYPIYAEADLTVLSRDVSKEVMVKEVLAAIVEGKKAESKAP</sequence>
<dbReference type="Pfam" id="PF01202">
    <property type="entry name" value="SKI"/>
    <property type="match status" value="1"/>
</dbReference>
<dbReference type="GO" id="GO:0005829">
    <property type="term" value="C:cytosol"/>
    <property type="evidence" value="ECO:0007669"/>
    <property type="project" value="TreeGrafter"/>
</dbReference>
<dbReference type="SUPFAM" id="SSF52540">
    <property type="entry name" value="P-loop containing nucleoside triphosphate hydrolases"/>
    <property type="match status" value="1"/>
</dbReference>
<keyword evidence="11" id="KW-0460">Magnesium</keyword>
<organism evidence="12 13">
    <name type="scientific">Rhizobium miluonense</name>
    <dbReference type="NCBI Taxonomy" id="411945"/>
    <lineage>
        <taxon>Bacteria</taxon>
        <taxon>Pseudomonadati</taxon>
        <taxon>Pseudomonadota</taxon>
        <taxon>Alphaproteobacteria</taxon>
        <taxon>Hyphomicrobiales</taxon>
        <taxon>Rhizobiaceae</taxon>
        <taxon>Rhizobium/Agrobacterium group</taxon>
        <taxon>Rhizobium</taxon>
    </lineage>
</organism>
<feature type="binding site" evidence="11">
    <location>
        <position position="61"/>
    </location>
    <ligand>
        <name>Mg(2+)</name>
        <dbReference type="ChEBI" id="CHEBI:18420"/>
    </ligand>
</feature>
<dbReference type="AlphaFoldDB" id="A0A1C3WN81"/>
<dbReference type="EMBL" id="FMAH01000034">
    <property type="protein sequence ID" value="SCB41430.1"/>
    <property type="molecule type" value="Genomic_DNA"/>
</dbReference>
<dbReference type="STRING" id="411945.GA0061102_103427"/>
<comment type="function">
    <text evidence="11">Catalyzes the specific phosphorylation of the 3-hydroxyl group of shikimic acid using ATP as a cosubstrate.</text>
</comment>
<evidence type="ECO:0000256" key="5">
    <source>
        <dbReference type="ARBA" id="ARBA00022679"/>
    </source>
</evidence>
<evidence type="ECO:0000256" key="4">
    <source>
        <dbReference type="ARBA" id="ARBA00022605"/>
    </source>
</evidence>
<dbReference type="GO" id="GO:0008652">
    <property type="term" value="P:amino acid biosynthetic process"/>
    <property type="evidence" value="ECO:0007669"/>
    <property type="project" value="UniProtKB-KW"/>
</dbReference>
<keyword evidence="4 11" id="KW-0028">Amino-acid biosynthesis</keyword>
<dbReference type="GO" id="GO:0004765">
    <property type="term" value="F:shikimate kinase activity"/>
    <property type="evidence" value="ECO:0007669"/>
    <property type="project" value="UniProtKB-UniRule"/>
</dbReference>
<proteinExistence type="inferred from homology"/>
<comment type="catalytic activity">
    <reaction evidence="10 11">
        <text>shikimate + ATP = 3-phosphoshikimate + ADP + H(+)</text>
        <dbReference type="Rhea" id="RHEA:13121"/>
        <dbReference type="ChEBI" id="CHEBI:15378"/>
        <dbReference type="ChEBI" id="CHEBI:30616"/>
        <dbReference type="ChEBI" id="CHEBI:36208"/>
        <dbReference type="ChEBI" id="CHEBI:145989"/>
        <dbReference type="ChEBI" id="CHEBI:456216"/>
        <dbReference type="EC" id="2.7.1.71"/>
    </reaction>
</comment>
<reference evidence="13" key="1">
    <citation type="submission" date="2016-08" db="EMBL/GenBank/DDBJ databases">
        <authorList>
            <person name="Varghese N."/>
            <person name="Submissions Spin"/>
        </authorList>
    </citation>
    <scope>NUCLEOTIDE SEQUENCE [LARGE SCALE GENOMIC DNA]</scope>
    <source>
        <strain evidence="13">HAMBI 2971</strain>
    </source>
</reference>
<evidence type="ECO:0000256" key="6">
    <source>
        <dbReference type="ARBA" id="ARBA00022741"/>
    </source>
</evidence>
<keyword evidence="11" id="KW-0963">Cytoplasm</keyword>
<dbReference type="PANTHER" id="PTHR21087:SF16">
    <property type="entry name" value="SHIKIMATE KINASE 1, CHLOROPLASTIC"/>
    <property type="match status" value="1"/>
</dbReference>
<dbReference type="Gene3D" id="3.40.50.300">
    <property type="entry name" value="P-loop containing nucleotide triphosphate hydrolases"/>
    <property type="match status" value="1"/>
</dbReference>
<dbReference type="CDD" id="cd00464">
    <property type="entry name" value="SK"/>
    <property type="match status" value="1"/>
</dbReference>
<dbReference type="EC" id="2.7.1.71" evidence="3 11"/>